<name>A0A1E7DML7_9BACI</name>
<dbReference type="STRING" id="1714016.BA724_12630"/>
<reference evidence="2 3" key="1">
    <citation type="submission" date="2016-06" db="EMBL/GenBank/DDBJ databases">
        <title>Domibacillus iocasae genome sequencing.</title>
        <authorList>
            <person name="Verma A."/>
            <person name="Pal Y."/>
            <person name="Ojha A.K."/>
            <person name="Krishnamurthi S."/>
        </authorList>
    </citation>
    <scope>NUCLEOTIDE SEQUENCE [LARGE SCALE GENOMIC DNA]</scope>
    <source>
        <strain evidence="2 3">DSM 29979</strain>
    </source>
</reference>
<comment type="caution">
    <text evidence="2">The sequence shown here is derived from an EMBL/GenBank/DDBJ whole genome shotgun (WGS) entry which is preliminary data.</text>
</comment>
<dbReference type="PROSITE" id="PS51186">
    <property type="entry name" value="GNAT"/>
    <property type="match status" value="1"/>
</dbReference>
<dbReference type="AlphaFoldDB" id="A0A1E7DML7"/>
<gene>
    <name evidence="2" type="ORF">BA724_12630</name>
</gene>
<evidence type="ECO:0000313" key="2">
    <source>
        <dbReference type="EMBL" id="OES43928.1"/>
    </source>
</evidence>
<feature type="domain" description="N-acetyltransferase" evidence="1">
    <location>
        <begin position="1"/>
        <end position="135"/>
    </location>
</feature>
<dbReference type="Pfam" id="PF13508">
    <property type="entry name" value="Acetyltransf_7"/>
    <property type="match status" value="1"/>
</dbReference>
<evidence type="ECO:0000259" key="1">
    <source>
        <dbReference type="PROSITE" id="PS51186"/>
    </source>
</evidence>
<proteinExistence type="predicted"/>
<dbReference type="SUPFAM" id="SSF55729">
    <property type="entry name" value="Acyl-CoA N-acyltransferases (Nat)"/>
    <property type="match status" value="1"/>
</dbReference>
<dbReference type="RefSeq" id="WP_069939705.1">
    <property type="nucleotide sequence ID" value="NZ_MAMP01000024.1"/>
</dbReference>
<sequence length="196" mass="23226">MNWYEKLNQYFPIEEMKSKEQMDVLLAERGDVYHKDEGPNHVLIYVEFNGFVFVDYLFVSKDARGQGLGRKLIDKLKSKNKPVILEVEPVQYDDTDTEKRLRFYAREGFQHASKIGYRRRSLATGQETVMEILYWSPNEADEETIYKAMMQTYRDIHKYKDKEIYGAPFAPVEETLSFKEEQNNDILEPFDPLEKV</sequence>
<dbReference type="EMBL" id="MAMP01000024">
    <property type="protein sequence ID" value="OES43928.1"/>
    <property type="molecule type" value="Genomic_DNA"/>
</dbReference>
<dbReference type="CDD" id="cd04301">
    <property type="entry name" value="NAT_SF"/>
    <property type="match status" value="1"/>
</dbReference>
<dbReference type="Proteomes" id="UP000095658">
    <property type="component" value="Unassembled WGS sequence"/>
</dbReference>
<dbReference type="Gene3D" id="3.40.630.30">
    <property type="match status" value="1"/>
</dbReference>
<keyword evidence="2" id="KW-0808">Transferase</keyword>
<protein>
    <submittedName>
        <fullName evidence="2">Acetyltransferase</fullName>
    </submittedName>
</protein>
<organism evidence="2 3">
    <name type="scientific">Domibacillus iocasae</name>
    <dbReference type="NCBI Taxonomy" id="1714016"/>
    <lineage>
        <taxon>Bacteria</taxon>
        <taxon>Bacillati</taxon>
        <taxon>Bacillota</taxon>
        <taxon>Bacilli</taxon>
        <taxon>Bacillales</taxon>
        <taxon>Bacillaceae</taxon>
        <taxon>Domibacillus</taxon>
    </lineage>
</organism>
<evidence type="ECO:0000313" key="3">
    <source>
        <dbReference type="Proteomes" id="UP000095658"/>
    </source>
</evidence>
<dbReference type="GO" id="GO:0016747">
    <property type="term" value="F:acyltransferase activity, transferring groups other than amino-acyl groups"/>
    <property type="evidence" value="ECO:0007669"/>
    <property type="project" value="InterPro"/>
</dbReference>
<keyword evidence="3" id="KW-1185">Reference proteome</keyword>
<dbReference type="OrthoDB" id="2425381at2"/>
<accession>A0A1E7DML7</accession>
<dbReference type="InterPro" id="IPR000182">
    <property type="entry name" value="GNAT_dom"/>
</dbReference>
<dbReference type="InterPro" id="IPR016181">
    <property type="entry name" value="Acyl_CoA_acyltransferase"/>
</dbReference>